<reference evidence="1 2" key="1">
    <citation type="submission" date="2019-08" db="EMBL/GenBank/DDBJ databases">
        <title>Bacillus genomes from the desert of Cuatro Cienegas, Coahuila.</title>
        <authorList>
            <person name="Olmedo-Alvarez G."/>
        </authorList>
    </citation>
    <scope>NUCLEOTIDE SEQUENCE [LARGE SCALE GENOMIC DNA]</scope>
    <source>
        <strain evidence="1 2">CH28_1T</strain>
    </source>
</reference>
<evidence type="ECO:0000313" key="1">
    <source>
        <dbReference type="EMBL" id="TYS67040.1"/>
    </source>
</evidence>
<dbReference type="GO" id="GO:0009307">
    <property type="term" value="P:DNA restriction-modification system"/>
    <property type="evidence" value="ECO:0007669"/>
    <property type="project" value="InterPro"/>
</dbReference>
<dbReference type="Pfam" id="PF05869">
    <property type="entry name" value="Dam"/>
    <property type="match status" value="1"/>
</dbReference>
<protein>
    <submittedName>
        <fullName evidence="1">Adenine methyltransferase</fullName>
    </submittedName>
</protein>
<gene>
    <name evidence="1" type="ORF">FZC76_16060</name>
</gene>
<organism evidence="1 2">
    <name type="scientific">Sutcliffiella horikoshii</name>
    <dbReference type="NCBI Taxonomy" id="79883"/>
    <lineage>
        <taxon>Bacteria</taxon>
        <taxon>Bacillati</taxon>
        <taxon>Bacillota</taxon>
        <taxon>Bacilli</taxon>
        <taxon>Bacillales</taxon>
        <taxon>Bacillaceae</taxon>
        <taxon>Sutcliffiella</taxon>
    </lineage>
</organism>
<proteinExistence type="predicted"/>
<evidence type="ECO:0000313" key="2">
    <source>
        <dbReference type="Proteomes" id="UP000322524"/>
    </source>
</evidence>
<name>A0A5D4SUL6_9BACI</name>
<dbReference type="Proteomes" id="UP000322524">
    <property type="component" value="Unassembled WGS sequence"/>
</dbReference>
<keyword evidence="1" id="KW-0489">Methyltransferase</keyword>
<keyword evidence="1" id="KW-0808">Transferase</keyword>
<dbReference type="OrthoDB" id="189843at2"/>
<dbReference type="RefSeq" id="WP_148989182.1">
    <property type="nucleotide sequence ID" value="NZ_VTEV01000006.1"/>
</dbReference>
<dbReference type="GO" id="GO:0003677">
    <property type="term" value="F:DNA binding"/>
    <property type="evidence" value="ECO:0007669"/>
    <property type="project" value="InterPro"/>
</dbReference>
<dbReference type="GO" id="GO:0009007">
    <property type="term" value="F:site-specific DNA-methyltransferase (adenine-specific) activity"/>
    <property type="evidence" value="ECO:0007669"/>
    <property type="project" value="InterPro"/>
</dbReference>
<dbReference type="InterPro" id="IPR008593">
    <property type="entry name" value="Dam_MeTrfase"/>
</dbReference>
<dbReference type="AlphaFoldDB" id="A0A5D4SUL6"/>
<dbReference type="EMBL" id="VTEV01000006">
    <property type="protein sequence ID" value="TYS67040.1"/>
    <property type="molecule type" value="Genomic_DNA"/>
</dbReference>
<accession>A0A5D4SUL6</accession>
<sequence>MTINQGMMSSNTDMWATPQYFFNQLKEEFSFTLDVCAVPDNAKCNKYFSPEQDGLLQDWNEPFVWMNPPYGNPEHPCKKNCKKKKCVERGHHIKHYVPGIIDWMQKAYEESQKWGNTVVCLVPARTDNTWWHRYAMKGEVRLVEGRLKFNDGKGTAPFPSAVIVFGNQAKTNTLIAM</sequence>
<dbReference type="GO" id="GO:0032259">
    <property type="term" value="P:methylation"/>
    <property type="evidence" value="ECO:0007669"/>
    <property type="project" value="UniProtKB-KW"/>
</dbReference>
<comment type="caution">
    <text evidence="1">The sequence shown here is derived from an EMBL/GenBank/DDBJ whole genome shotgun (WGS) entry which is preliminary data.</text>
</comment>